<keyword evidence="2 6" id="KW-0479">Metal-binding</keyword>
<dbReference type="GO" id="GO:0016855">
    <property type="term" value="F:racemase and epimerase activity, acting on amino acids and derivatives"/>
    <property type="evidence" value="ECO:0007669"/>
    <property type="project" value="UniProtKB-UniRule"/>
</dbReference>
<dbReference type="InterPro" id="IPR029017">
    <property type="entry name" value="Enolase-like_N"/>
</dbReference>
<evidence type="ECO:0000313" key="10">
    <source>
        <dbReference type="Proteomes" id="UP000000419"/>
    </source>
</evidence>
<dbReference type="AlphaFoldDB" id="Q8YH38"/>
<feature type="binding site" evidence="6">
    <location>
        <position position="225"/>
    </location>
    <ligand>
        <name>Mg(2+)</name>
        <dbReference type="ChEBI" id="CHEBI:18420"/>
    </ligand>
</feature>
<dbReference type="GO" id="GO:0046872">
    <property type="term" value="F:metal ion binding"/>
    <property type="evidence" value="ECO:0007669"/>
    <property type="project" value="UniProtKB-KW"/>
</dbReference>
<evidence type="ECO:0000256" key="4">
    <source>
        <dbReference type="ARBA" id="ARBA00023235"/>
    </source>
</evidence>
<keyword evidence="10" id="KW-1185">Reference proteome</keyword>
<dbReference type="InterPro" id="IPR034593">
    <property type="entry name" value="DgoD-like"/>
</dbReference>
<keyword evidence="4 7" id="KW-0413">Isomerase</keyword>
<reference evidence="9 10" key="1">
    <citation type="journal article" date="2002" name="Proc. Natl. Acad. Sci. U.S.A.">
        <title>The genome sequence of the facultative intracellular pathogen Brucella melitensis.</title>
        <authorList>
            <person name="DelVecchio V.G."/>
            <person name="Kapatral V."/>
            <person name="Redkar R.J."/>
            <person name="Patra G."/>
            <person name="Mujer C."/>
            <person name="Los T."/>
            <person name="Ivanova N."/>
            <person name="Anderson I."/>
            <person name="Bhattacharyya A."/>
            <person name="Lykidis A."/>
            <person name="Reznik G."/>
            <person name="Jablonski L."/>
            <person name="Larsen N."/>
            <person name="D'Souza M."/>
            <person name="Bernal A."/>
            <person name="Mazur M."/>
            <person name="Goltsman E."/>
            <person name="Selkov E."/>
            <person name="Elzer P.H."/>
            <person name="Hagius S."/>
            <person name="O'Callaghan D."/>
            <person name="Letesson J.J."/>
            <person name="Haselkorn R."/>
            <person name="Kyrpides N."/>
            <person name="Overbeek R."/>
        </authorList>
    </citation>
    <scope>NUCLEOTIDE SEQUENCE [LARGE SCALE GENOMIC DNA]</scope>
    <source>
        <strain evidence="10">ATCC 23456 / CCUG 17765 / NCTC 10094 / 16M</strain>
    </source>
</reference>
<dbReference type="Gene3D" id="3.20.20.120">
    <property type="entry name" value="Enolase-like C-terminal domain"/>
    <property type="match status" value="1"/>
</dbReference>
<evidence type="ECO:0000256" key="5">
    <source>
        <dbReference type="PIRSR" id="PIRSR634603-1"/>
    </source>
</evidence>
<dbReference type="SMART" id="SM00922">
    <property type="entry name" value="MR_MLE"/>
    <property type="match status" value="1"/>
</dbReference>
<accession>Q8YH38</accession>
<dbReference type="EC" id="5.1.1.-" evidence="7"/>
<dbReference type="eggNOG" id="COG4948">
    <property type="taxonomic scope" value="Bacteria"/>
</dbReference>
<keyword evidence="3 6" id="KW-0460">Magnesium</keyword>
<dbReference type="PANTHER" id="PTHR48080">
    <property type="entry name" value="D-GALACTONATE DEHYDRATASE-RELATED"/>
    <property type="match status" value="1"/>
</dbReference>
<dbReference type="InterPro" id="IPR034603">
    <property type="entry name" value="Dipeptide_epimerase"/>
</dbReference>
<sequence>MDDAHAVLFAHINLWRSIRRSSCFVGSVGQHGLPHIRVVERPKYCVPKGTSMHNTLKIIHERYPIAGKFTISRGSKTEAAVVVCVIGDGIHEGRGECVPYARYGETIESVSGQIEAVRTAIEKGALRHELQKLMPAGAARNAVDCALWDLEAKQSGKRVADMLGGSAAALETAITVSLGTPEEMAQSTAKVAHYPLIKVKMGGENDIERIHAVAKAAPGSRIIIDANEGWTDANIEENMKAAAEAGVILIEQPLPAGKDEILSRIERPVIICADESAHTSEGLEELARRYDAVNIKLDKTGGLTEGLIMRDKTIDLGLKIMVGCMVGTSLGMAPAVLLAQKATVVDLDGPLLLARDREPGLHYDGALVYPPEPGLWG</sequence>
<dbReference type="SFLD" id="SFLDS00001">
    <property type="entry name" value="Enolase"/>
    <property type="match status" value="1"/>
</dbReference>
<comment type="similarity">
    <text evidence="1 7">Belongs to the mandelate racemase/muconate lactonizing enzyme family.</text>
</comment>
<feature type="active site" description="Proton acceptor; specific for (S)-substrate epimerization" evidence="5">
    <location>
        <position position="296"/>
    </location>
</feature>
<protein>
    <recommendedName>
        <fullName evidence="7">Dipeptide epimerase</fullName>
        <ecNumber evidence="7">5.1.1.-</ecNumber>
    </recommendedName>
</protein>
<dbReference type="SUPFAM" id="SSF54826">
    <property type="entry name" value="Enolase N-terminal domain-like"/>
    <property type="match status" value="1"/>
</dbReference>
<evidence type="ECO:0000313" key="9">
    <source>
        <dbReference type="EMBL" id="AAL52147.1"/>
    </source>
</evidence>
<dbReference type="EMBL" id="AE008917">
    <property type="protein sequence ID" value="AAL52147.1"/>
    <property type="molecule type" value="Genomic_DNA"/>
</dbReference>
<dbReference type="Proteomes" id="UP000000419">
    <property type="component" value="Chromosome I"/>
</dbReference>
<dbReference type="Gene3D" id="3.30.390.10">
    <property type="entry name" value="Enolase-like, N-terminal domain"/>
    <property type="match status" value="1"/>
</dbReference>
<name>Q8YH38_BRUME</name>
<dbReference type="InterPro" id="IPR036849">
    <property type="entry name" value="Enolase-like_C_sf"/>
</dbReference>
<evidence type="ECO:0000256" key="2">
    <source>
        <dbReference type="ARBA" id="ARBA00022723"/>
    </source>
</evidence>
<feature type="binding site" evidence="6">
    <location>
        <position position="274"/>
    </location>
    <ligand>
        <name>Mg(2+)</name>
        <dbReference type="ChEBI" id="CHEBI:18420"/>
    </ligand>
</feature>
<evidence type="ECO:0000259" key="8">
    <source>
        <dbReference type="SMART" id="SM00922"/>
    </source>
</evidence>
<evidence type="ECO:0000256" key="7">
    <source>
        <dbReference type="RuleBase" id="RU366006"/>
    </source>
</evidence>
<comment type="cofactor">
    <cofactor evidence="6 7">
        <name>Mg(2+)</name>
        <dbReference type="ChEBI" id="CHEBI:18420"/>
    </cofactor>
    <text evidence="6 7">Binds 1 Mg(2+) ion per subunit.</text>
</comment>
<feature type="binding site" evidence="6">
    <location>
        <position position="251"/>
    </location>
    <ligand>
        <name>Mg(2+)</name>
        <dbReference type="ChEBI" id="CHEBI:18420"/>
    </ligand>
</feature>
<dbReference type="CDD" id="cd03319">
    <property type="entry name" value="L-Ala-DL-Glu_epimerase"/>
    <property type="match status" value="1"/>
</dbReference>
<evidence type="ECO:0000256" key="6">
    <source>
        <dbReference type="PIRSR" id="PIRSR634603-3"/>
    </source>
</evidence>
<proteinExistence type="inferred from homology"/>
<dbReference type="PANTHER" id="PTHR48080:SF3">
    <property type="entry name" value="ENOLASE SUPERFAMILY MEMBER DDB_G0284701"/>
    <property type="match status" value="1"/>
</dbReference>
<evidence type="ECO:0000256" key="3">
    <source>
        <dbReference type="ARBA" id="ARBA00022842"/>
    </source>
</evidence>
<feature type="domain" description="Mandelate racemase/muconate lactonizing enzyme C-terminal" evidence="8">
    <location>
        <begin position="181"/>
        <end position="272"/>
    </location>
</feature>
<dbReference type="SFLD" id="SFLDG00180">
    <property type="entry name" value="muconate_cycloisomerase"/>
    <property type="match status" value="1"/>
</dbReference>
<organism evidence="9 10">
    <name type="scientific">Brucella melitensis biotype 1 (strain ATCC 23456 / CCUG 17765 / NCTC 10094 / 16M)</name>
    <dbReference type="NCBI Taxonomy" id="224914"/>
    <lineage>
        <taxon>Bacteria</taxon>
        <taxon>Pseudomonadati</taxon>
        <taxon>Pseudomonadota</taxon>
        <taxon>Alphaproteobacteria</taxon>
        <taxon>Hyphomicrobiales</taxon>
        <taxon>Brucellaceae</taxon>
        <taxon>Brucella/Ochrobactrum group</taxon>
        <taxon>Brucella</taxon>
    </lineage>
</organism>
<dbReference type="NCBIfam" id="NF042940">
    <property type="entry name" value="racemase_DgcA"/>
    <property type="match status" value="1"/>
</dbReference>
<dbReference type="KEGG" id="bme:BMEI0966"/>
<dbReference type="PIR" id="AH3372">
    <property type="entry name" value="AH3372"/>
</dbReference>
<dbReference type="Pfam" id="PF02746">
    <property type="entry name" value="MR_MLE_N"/>
    <property type="match status" value="1"/>
</dbReference>
<feature type="active site" description="Proton acceptor; specific for (R)-substrate epimerization" evidence="5">
    <location>
        <position position="200"/>
    </location>
</feature>
<dbReference type="InterPro" id="IPR013342">
    <property type="entry name" value="Mandelate_racemase_C"/>
</dbReference>
<dbReference type="InterPro" id="IPR013341">
    <property type="entry name" value="Mandelate_racemase_N_dom"/>
</dbReference>
<evidence type="ECO:0000256" key="1">
    <source>
        <dbReference type="ARBA" id="ARBA00008031"/>
    </source>
</evidence>
<dbReference type="Pfam" id="PF13378">
    <property type="entry name" value="MR_MLE_C"/>
    <property type="match status" value="1"/>
</dbReference>
<dbReference type="SUPFAM" id="SSF51604">
    <property type="entry name" value="Enolase C-terminal domain-like"/>
    <property type="match status" value="1"/>
</dbReference>
<dbReference type="InterPro" id="IPR029065">
    <property type="entry name" value="Enolase_C-like"/>
</dbReference>
<dbReference type="SFLD" id="SFLDF00010">
    <property type="entry name" value="dipeptide_epimerase"/>
    <property type="match status" value="1"/>
</dbReference>
<gene>
    <name evidence="9" type="ordered locus">BMEI0966</name>
</gene>